<accession>A0A410E114</accession>
<evidence type="ECO:0000313" key="3">
    <source>
        <dbReference type="EMBL" id="QAA35029.1"/>
    </source>
</evidence>
<gene>
    <name evidence="3" type="ORF">C1I91_27155</name>
</gene>
<dbReference type="InterPro" id="IPR000326">
    <property type="entry name" value="PAP2/HPO"/>
</dbReference>
<dbReference type="CDD" id="cd01610">
    <property type="entry name" value="PAP2_like"/>
    <property type="match status" value="1"/>
</dbReference>
<keyword evidence="1" id="KW-0472">Membrane</keyword>
<organism evidence="3 4">
    <name type="scientific">Clostridium manihotivorum</name>
    <dbReference type="NCBI Taxonomy" id="2320868"/>
    <lineage>
        <taxon>Bacteria</taxon>
        <taxon>Bacillati</taxon>
        <taxon>Bacillota</taxon>
        <taxon>Clostridia</taxon>
        <taxon>Eubacteriales</taxon>
        <taxon>Clostridiaceae</taxon>
        <taxon>Clostridium</taxon>
    </lineage>
</organism>
<feature type="transmembrane region" description="Helical" evidence="1">
    <location>
        <begin position="77"/>
        <end position="97"/>
    </location>
</feature>
<sequence length="211" mass="24137">MKSNIMIVVFLYKYNRKLLIFFTFTNNILIFLCYHYKYYLRGVDIMLEKVLAHDELILIKINKGLRCSLFNFLMPKATYLGSIQFCVCISIISIFVVKSPLKIILPLIVSALICNLIKFIVGRTRPFLVIKDLYINKIGIDKYSFPSGHTTAAFSLATSFCFLIPHLSILFVLLALIVAFSRLYLGVHYVTDVSIGMIIGVLINFLININM</sequence>
<feature type="domain" description="Phosphatidic acid phosphatase type 2/haloperoxidase" evidence="2">
    <location>
        <begin position="101"/>
        <end position="208"/>
    </location>
</feature>
<dbReference type="SUPFAM" id="SSF48317">
    <property type="entry name" value="Acid phosphatase/Vanadium-dependent haloperoxidase"/>
    <property type="match status" value="1"/>
</dbReference>
<evidence type="ECO:0000256" key="1">
    <source>
        <dbReference type="SAM" id="Phobius"/>
    </source>
</evidence>
<dbReference type="OrthoDB" id="9789113at2"/>
<dbReference type="PANTHER" id="PTHR14969">
    <property type="entry name" value="SPHINGOSINE-1-PHOSPHATE PHOSPHOHYDROLASE"/>
    <property type="match status" value="1"/>
</dbReference>
<evidence type="ECO:0000259" key="2">
    <source>
        <dbReference type="SMART" id="SM00014"/>
    </source>
</evidence>
<keyword evidence="1" id="KW-0812">Transmembrane</keyword>
<dbReference type="EMBL" id="CP025746">
    <property type="protein sequence ID" value="QAA35029.1"/>
    <property type="molecule type" value="Genomic_DNA"/>
</dbReference>
<feature type="transmembrane region" description="Helical" evidence="1">
    <location>
        <begin position="152"/>
        <end position="180"/>
    </location>
</feature>
<dbReference type="PANTHER" id="PTHR14969:SF13">
    <property type="entry name" value="AT30094P"/>
    <property type="match status" value="1"/>
</dbReference>
<keyword evidence="4" id="KW-1185">Reference proteome</keyword>
<keyword evidence="1" id="KW-1133">Transmembrane helix</keyword>
<dbReference type="Proteomes" id="UP000286268">
    <property type="component" value="Chromosome"/>
</dbReference>
<feature type="transmembrane region" description="Helical" evidence="1">
    <location>
        <begin position="18"/>
        <end position="36"/>
    </location>
</feature>
<dbReference type="Gene3D" id="1.20.144.10">
    <property type="entry name" value="Phosphatidic acid phosphatase type 2/haloperoxidase"/>
    <property type="match status" value="1"/>
</dbReference>
<feature type="transmembrane region" description="Helical" evidence="1">
    <location>
        <begin position="103"/>
        <end position="121"/>
    </location>
</feature>
<dbReference type="AlphaFoldDB" id="A0A410E114"/>
<dbReference type="InterPro" id="IPR036938">
    <property type="entry name" value="PAP2/HPO_sf"/>
</dbReference>
<reference evidence="3 4" key="1">
    <citation type="submission" date="2018-01" db="EMBL/GenBank/DDBJ databases">
        <title>Genome Sequencing and Assembly of Anaerobacter polyendosporus strain CT4.</title>
        <authorList>
            <person name="Tachaapaikoon C."/>
            <person name="Sutheeworapong S."/>
            <person name="Jenjaroenpun P."/>
            <person name="Wongsurawat T."/>
            <person name="Nookeaw I."/>
            <person name="Cheawchanlertfa P."/>
            <person name="Kosugi A."/>
            <person name="Cheevadhanarak S."/>
            <person name="Ratanakhanokchai K."/>
        </authorList>
    </citation>
    <scope>NUCLEOTIDE SEQUENCE [LARGE SCALE GENOMIC DNA]</scope>
    <source>
        <strain evidence="3 4">CT4</strain>
    </source>
</reference>
<dbReference type="KEGG" id="cmah:C1I91_27155"/>
<dbReference type="SMART" id="SM00014">
    <property type="entry name" value="acidPPc"/>
    <property type="match status" value="1"/>
</dbReference>
<evidence type="ECO:0000313" key="4">
    <source>
        <dbReference type="Proteomes" id="UP000286268"/>
    </source>
</evidence>
<feature type="transmembrane region" description="Helical" evidence="1">
    <location>
        <begin position="186"/>
        <end position="207"/>
    </location>
</feature>
<proteinExistence type="predicted"/>
<protein>
    <submittedName>
        <fullName evidence="3">Phosphatase PAP2 family protein</fullName>
    </submittedName>
</protein>
<name>A0A410E114_9CLOT</name>
<dbReference type="Pfam" id="PF01569">
    <property type="entry name" value="PAP2"/>
    <property type="match status" value="1"/>
</dbReference>
<dbReference type="GO" id="GO:0042392">
    <property type="term" value="F:sphingosine-1-phosphate phosphatase activity"/>
    <property type="evidence" value="ECO:0007669"/>
    <property type="project" value="TreeGrafter"/>
</dbReference>